<feature type="compositionally biased region" description="Low complexity" evidence="5">
    <location>
        <begin position="1"/>
        <end position="25"/>
    </location>
</feature>
<feature type="region of interest" description="Disordered" evidence="5">
    <location>
        <begin position="1"/>
        <end position="36"/>
    </location>
</feature>
<proteinExistence type="predicted"/>
<feature type="region of interest" description="Disordered" evidence="5">
    <location>
        <begin position="1265"/>
        <end position="1309"/>
    </location>
</feature>
<feature type="compositionally biased region" description="Polar residues" evidence="5">
    <location>
        <begin position="69"/>
        <end position="80"/>
    </location>
</feature>
<comment type="catalytic activity">
    <reaction evidence="1">
        <text>All bonds known to be hydrolyzed by this endopeptidase have arginine in P1 and an acidic residue in P4. P6 is often occupied by an acidic residue or by a hydroxy-amino-acid residue, the phosphorylation of which enhances cleavage.</text>
        <dbReference type="EC" id="3.4.22.49"/>
    </reaction>
</comment>
<keyword evidence="8" id="KW-1185">Reference proteome</keyword>
<protein>
    <recommendedName>
        <fullName evidence="2">separase</fullName>
        <ecNumber evidence="2">3.4.22.49</ecNumber>
    </recommendedName>
</protein>
<dbReference type="EC" id="3.4.22.49" evidence="2"/>
<dbReference type="InterPro" id="IPR005314">
    <property type="entry name" value="Peptidase_C50"/>
</dbReference>
<feature type="region of interest" description="Disordered" evidence="5">
    <location>
        <begin position="56"/>
        <end position="111"/>
    </location>
</feature>
<evidence type="ECO:0000256" key="5">
    <source>
        <dbReference type="SAM" id="MobiDB-lite"/>
    </source>
</evidence>
<keyword evidence="3 7" id="KW-0378">Hydrolase</keyword>
<dbReference type="EMBL" id="JAKLMC020000011">
    <property type="protein sequence ID" value="KAK5953379.1"/>
    <property type="molecule type" value="Genomic_DNA"/>
</dbReference>
<dbReference type="PANTHER" id="PTHR12792:SF0">
    <property type="entry name" value="SEPARIN"/>
    <property type="match status" value="1"/>
</dbReference>
<dbReference type="GO" id="GO:0006508">
    <property type="term" value="P:proteolysis"/>
    <property type="evidence" value="ECO:0007669"/>
    <property type="project" value="InterPro"/>
</dbReference>
<feature type="domain" description="Peptidase C50" evidence="6">
    <location>
        <begin position="1838"/>
        <end position="1936"/>
    </location>
</feature>
<accession>A0AAN8EDY7</accession>
<dbReference type="GO" id="GO:0072686">
    <property type="term" value="C:mitotic spindle"/>
    <property type="evidence" value="ECO:0007669"/>
    <property type="project" value="TreeGrafter"/>
</dbReference>
<dbReference type="Proteomes" id="UP001316803">
    <property type="component" value="Unassembled WGS sequence"/>
</dbReference>
<sequence length="2049" mass="226871">MAVAKPTTRKTPAAGKTATAPTTKRAAVKKDELQESEVSRNLRLLRAILDVPAEATATTTKARRPKTPLASTTAKQTGGTKTVPVTRKNGKTLSVKEGRATSEPLQDSSEQKKLAMNSFNQSLKVLSAVVRKRQLNSQRSPEKQETSLGGQDEVDLDAHANCACAALGVLRQTEDTSKDSEDSIRKREQGAILLLEKLISLEMKDAAVAAASRIYEQYWKRRKDENHKPTGGRNNTQLGLPQLLVLSGSLELRKDFETVCTFQSQILRLAILQGAACITNDFVRAVSIATAGSPAAVICTGQQMGHTDKKKAGDDLRTIAQALSKLYTIAVKTKGSSSENAGQALSLYREAFVVRISSWKILERQIDLEQDLWTPLDRALRHFWHKQMQENQTRYEVTKQLVDRMQSHLYECSFNTELPLQLSDFLAQLAEANYDHQEAANRLADLSRQALGSNKLFYQCRLATIQLAGTGLEVNTLNFIDEILRSFESSSQGDSALSSHDLLSVVRLRKFCSERLSITATARVEGQESTSDTACLRLLFAILRFCASQLREVCHDEVKLRRSLYLAVLKTVEAIVDAEKYEVHNEDAVLKEYLDRLDGCSTVLKEVENESCLTDQDDQSTVIHSLRIRQSNVFWRAHLNPRVTMQGPSAIDLAQKSIACLEGIPGEELGKAALGPRLEKLASMHLVEHAPNAAKQVLEQAITHYIRSGALADAVEASLSKQSSKVWTDSVSLASQLGRALHAYNTLFSRDDSIEVLTQYLYDDGTLPEIHRAVLLEHQILYWLRKRPEKVVFEVLFEQARSVLKLAYLPQHYVWRLRFASAFAFHVFKILGLDGDDMMKSTELLLAVQSHTDNHEHAFLKQYEPTLLSLVSLQRDMITWKANTSNKSGSLSCLRSAIEHCSSLIDLDEVVDNHECLLSTLKACTDHAMALHEETNAVICLQLRLHIIQCGVVNVEDEQIDCYTNLAQCQIRLDDLGAAKASLMNASKLLEADERNHRAFLDFHLVSARYHLASSDTTATDACKSHLEQAQTYFRKVWPKDADHSSIKQIERDSVIAKGALLASELAIRTGNLAAANHYGRQAAKISISIWTALEKRKPKSNTPPEDSTMVSLSEGLSKLNITSRQGPNGASSHGVRYWPYLDLHFQSLAHASSMMSHMGLYDDALHYVNQLRQVVSPISCPHPSMSPVPALAILYAKSGRESDAMQLLATNSTSLKDTCSVPVIDDILLCSEAYLALGDVEAARHCVQKVRPLVMVSGSEASINENPVKQRETRPVNKARRGPAKAKLANGPVKHQKKPSDNPSLGAKDNNIPCNDTSCFSFNQMHNEDRRKALLLMLAASDEDFDHNTSCETYTLRSYTSQCVLVQEIFAAARSSLSEAWQKLCADSMQSVLTESAVALPSKYVSRVRNGRVSFLQGVGDKVNDSSAKVLGGSGSAGGLPDIVQLLQSAHKMVNTLLTQRHQHCPTDMVHALVKMEARISLLLTTMNQPFATSSTELVLKASQPKDDALDRERMVALAESATQSRSSLSMWPTLSSAMTAKQQAISAGHLDDLPSYWSVISLTLAEDNDELLVSKIISGRSPFLIRIPLRRSNEGDGSDDFVFDDARTEMRHIIEEANSSSHDVRGTADRTIRAQWHADREKLDRRLEVLLSNIESFWLGGFKGILSPNAHGQNQVRRFGEALNRSLGNHLPSRQKSGNSADESVEIHDHILEIFLGLGSSDEIDLDDAIIDLLYFVVDILQLSGERNAYDEIDWDAMLVDVIDALRACHKAQPQPARHTILVLDKELECFPWESLPCLIDHPVSRMPSLGSIFDRLSDMRVQQGRGDTLAISRSTVKACSIINPSGDLTSTQSLFEPILSSNLPAQRYTSLINTSPTESQFSSLLSASDILLYFGHGSGAQYIRGRNIRSLPKSAVTFLFGCSSAKMTEHGAFESTGMPRYYMLGNSPAVVGCLWDVTDREIDRVALKTISEWGLVDKDDDRVKEGLKKKGRKTKEKSKEVQVQKDKHESSKTLIEAVQEGRQACVLRYLCGAAVVVYGVPIVLTE</sequence>
<comment type="caution">
    <text evidence="7">The sequence shown here is derived from an EMBL/GenBank/DDBJ whole genome shotgun (WGS) entry which is preliminary data.</text>
</comment>
<evidence type="ECO:0000313" key="8">
    <source>
        <dbReference type="Proteomes" id="UP001316803"/>
    </source>
</evidence>
<dbReference type="Pfam" id="PF03568">
    <property type="entry name" value="Separin_C"/>
    <property type="match status" value="1"/>
</dbReference>
<organism evidence="7 8">
    <name type="scientific">Knufia fluminis</name>
    <dbReference type="NCBI Taxonomy" id="191047"/>
    <lineage>
        <taxon>Eukaryota</taxon>
        <taxon>Fungi</taxon>
        <taxon>Dikarya</taxon>
        <taxon>Ascomycota</taxon>
        <taxon>Pezizomycotina</taxon>
        <taxon>Eurotiomycetes</taxon>
        <taxon>Chaetothyriomycetidae</taxon>
        <taxon>Chaetothyriales</taxon>
        <taxon>Trichomeriaceae</taxon>
        <taxon>Knufia</taxon>
    </lineage>
</organism>
<evidence type="ECO:0000256" key="4">
    <source>
        <dbReference type="ARBA" id="ARBA00022829"/>
    </source>
</evidence>
<dbReference type="GO" id="GO:0044732">
    <property type="term" value="C:mitotic spindle pole body"/>
    <property type="evidence" value="ECO:0007669"/>
    <property type="project" value="TreeGrafter"/>
</dbReference>
<dbReference type="GO" id="GO:0005634">
    <property type="term" value="C:nucleus"/>
    <property type="evidence" value="ECO:0007669"/>
    <property type="project" value="InterPro"/>
</dbReference>
<evidence type="ECO:0000259" key="6">
    <source>
        <dbReference type="PROSITE" id="PS51700"/>
    </source>
</evidence>
<feature type="region of interest" description="Disordered" evidence="5">
    <location>
        <begin position="1990"/>
        <end position="2009"/>
    </location>
</feature>
<evidence type="ECO:0000256" key="3">
    <source>
        <dbReference type="ARBA" id="ARBA00022801"/>
    </source>
</evidence>
<dbReference type="InterPro" id="IPR030397">
    <property type="entry name" value="SEPARIN_core_dom"/>
</dbReference>
<evidence type="ECO:0000313" key="7">
    <source>
        <dbReference type="EMBL" id="KAK5953379.1"/>
    </source>
</evidence>
<dbReference type="GO" id="GO:0004197">
    <property type="term" value="F:cysteine-type endopeptidase activity"/>
    <property type="evidence" value="ECO:0007669"/>
    <property type="project" value="InterPro"/>
</dbReference>
<keyword evidence="4" id="KW-0159">Chromosome partition</keyword>
<evidence type="ECO:0000256" key="1">
    <source>
        <dbReference type="ARBA" id="ARBA00000451"/>
    </source>
</evidence>
<dbReference type="GO" id="GO:0005737">
    <property type="term" value="C:cytoplasm"/>
    <property type="evidence" value="ECO:0007669"/>
    <property type="project" value="TreeGrafter"/>
</dbReference>
<dbReference type="PROSITE" id="PS51700">
    <property type="entry name" value="SEPARIN"/>
    <property type="match status" value="1"/>
</dbReference>
<name>A0AAN8EDY7_9EURO</name>
<reference evidence="7 8" key="1">
    <citation type="submission" date="2022-12" db="EMBL/GenBank/DDBJ databases">
        <title>Genomic features and morphological characterization of a novel Knufia sp. strain isolated from spacecraft assembly facility.</title>
        <authorList>
            <person name="Teixeira M."/>
            <person name="Chander A.M."/>
            <person name="Stajich J.E."/>
            <person name="Venkateswaran K."/>
        </authorList>
    </citation>
    <scope>NUCLEOTIDE SEQUENCE [LARGE SCALE GENOMIC DNA]</scope>
    <source>
        <strain evidence="7 8">FJI-L2-BK-P2</strain>
    </source>
</reference>
<dbReference type="PANTHER" id="PTHR12792">
    <property type="entry name" value="EXTRA SPINDLE POLES 1-RELATED"/>
    <property type="match status" value="1"/>
</dbReference>
<evidence type="ECO:0000256" key="2">
    <source>
        <dbReference type="ARBA" id="ARBA00012489"/>
    </source>
</evidence>
<feature type="compositionally biased region" description="Basic and acidic residues" evidence="5">
    <location>
        <begin position="2000"/>
        <end position="2009"/>
    </location>
</feature>
<dbReference type="GO" id="GO:0051307">
    <property type="term" value="P:meiotic chromosome separation"/>
    <property type="evidence" value="ECO:0007669"/>
    <property type="project" value="TreeGrafter"/>
</dbReference>
<gene>
    <name evidence="7" type="primary">ESP1</name>
    <name evidence="7" type="ORF">OHC33_005323</name>
</gene>